<dbReference type="InterPro" id="IPR043519">
    <property type="entry name" value="NT_sf"/>
</dbReference>
<dbReference type="SUPFAM" id="SSF81301">
    <property type="entry name" value="Nucleotidyltransferase"/>
    <property type="match status" value="1"/>
</dbReference>
<dbReference type="PANTHER" id="PTHR34822">
    <property type="entry name" value="GRPB DOMAIN PROTEIN (AFU_ORTHOLOGUE AFUA_1G01530)"/>
    <property type="match status" value="1"/>
</dbReference>
<dbReference type="RefSeq" id="WP_113033073.1">
    <property type="nucleotide sequence ID" value="NZ_QMFB01000013.1"/>
</dbReference>
<evidence type="ECO:0000313" key="1">
    <source>
        <dbReference type="EMBL" id="RAV19255.1"/>
    </source>
</evidence>
<dbReference type="EMBL" id="QMFB01000013">
    <property type="protein sequence ID" value="RAV19255.1"/>
    <property type="molecule type" value="Genomic_DNA"/>
</dbReference>
<accession>A0A329MH95</accession>
<proteinExistence type="predicted"/>
<name>A0A329MH95_9BACL</name>
<dbReference type="Gene3D" id="3.30.460.10">
    <property type="entry name" value="Beta Polymerase, domain 2"/>
    <property type="match status" value="1"/>
</dbReference>
<comment type="caution">
    <text evidence="1">The sequence shown here is derived from an EMBL/GenBank/DDBJ whole genome shotgun (WGS) entry which is preliminary data.</text>
</comment>
<dbReference type="Proteomes" id="UP000250369">
    <property type="component" value="Unassembled WGS sequence"/>
</dbReference>
<dbReference type="Pfam" id="PF04229">
    <property type="entry name" value="GrpB"/>
    <property type="match status" value="1"/>
</dbReference>
<protein>
    <submittedName>
        <fullName evidence="1">GrpB family protein</fullName>
    </submittedName>
</protein>
<dbReference type="AlphaFoldDB" id="A0A329MH95"/>
<dbReference type="PANTHER" id="PTHR34822:SF1">
    <property type="entry name" value="GRPB FAMILY PROTEIN"/>
    <property type="match status" value="1"/>
</dbReference>
<evidence type="ECO:0000313" key="2">
    <source>
        <dbReference type="Proteomes" id="UP000250369"/>
    </source>
</evidence>
<dbReference type="OrthoDB" id="9799092at2"/>
<organism evidence="1 2">
    <name type="scientific">Paenibacillus contaminans</name>
    <dbReference type="NCBI Taxonomy" id="450362"/>
    <lineage>
        <taxon>Bacteria</taxon>
        <taxon>Bacillati</taxon>
        <taxon>Bacillota</taxon>
        <taxon>Bacilli</taxon>
        <taxon>Bacillales</taxon>
        <taxon>Paenibacillaceae</taxon>
        <taxon>Paenibacillus</taxon>
    </lineage>
</organism>
<gene>
    <name evidence="1" type="ORF">DQG23_22240</name>
</gene>
<dbReference type="InterPro" id="IPR007344">
    <property type="entry name" value="GrpB/CoaE"/>
</dbReference>
<reference evidence="1 2" key="1">
    <citation type="journal article" date="2009" name="Int. J. Syst. Evol. Microbiol.">
        <title>Paenibacillus contaminans sp. nov., isolated from a contaminated laboratory plate.</title>
        <authorList>
            <person name="Chou J.H."/>
            <person name="Lee J.H."/>
            <person name="Lin M.C."/>
            <person name="Chang P.S."/>
            <person name="Arun A.B."/>
            <person name="Young C.C."/>
            <person name="Chen W.M."/>
        </authorList>
    </citation>
    <scope>NUCLEOTIDE SEQUENCE [LARGE SCALE GENOMIC DNA]</scope>
    <source>
        <strain evidence="1 2">CKOBP-6</strain>
    </source>
</reference>
<keyword evidence="2" id="KW-1185">Reference proteome</keyword>
<sequence>MEQVAIEDYNPDWALEYRKEAIRIQGIFGGDLLGIEHIGSTAVEGLGAKPVIDFMAGVADLKQAEQYIEALSEIGYEHVVHEHFPNRRFFRKGLRRAGTHHLHVYRFGGTEWNRQLLFRNYLRSHPEALRGYDRLKRELAEKHRHDRTAYTNAKHDFITGIIEKAEIESNARNSERDVER</sequence>